<dbReference type="Pfam" id="PF16967">
    <property type="entry name" value="TcfC"/>
    <property type="match status" value="1"/>
</dbReference>
<evidence type="ECO:0008006" key="7">
    <source>
        <dbReference type="Google" id="ProtNLM"/>
    </source>
</evidence>
<feature type="signal peptide" evidence="2">
    <location>
        <begin position="1"/>
        <end position="22"/>
    </location>
</feature>
<evidence type="ECO:0000256" key="2">
    <source>
        <dbReference type="SAM" id="SignalP"/>
    </source>
</evidence>
<comment type="caution">
    <text evidence="5">The sequence shown here is derived from an EMBL/GenBank/DDBJ whole genome shotgun (WGS) entry which is preliminary data.</text>
</comment>
<feature type="domain" description="Pilus assembly protein E-set like" evidence="4">
    <location>
        <begin position="265"/>
        <end position="329"/>
    </location>
</feature>
<evidence type="ECO:0000313" key="5">
    <source>
        <dbReference type="EMBL" id="KAB1182436.1"/>
    </source>
</evidence>
<feature type="domain" description="Pilus assembly protein C-terminal" evidence="3">
    <location>
        <begin position="731"/>
        <end position="819"/>
    </location>
</feature>
<dbReference type="EMBL" id="VZUQ01000044">
    <property type="protein sequence ID" value="KAB1182436.1"/>
    <property type="molecule type" value="Genomic_DNA"/>
</dbReference>
<dbReference type="Proteomes" id="UP000480943">
    <property type="component" value="Unassembled WGS sequence"/>
</dbReference>
<evidence type="ECO:0000256" key="1">
    <source>
        <dbReference type="ARBA" id="ARBA00022729"/>
    </source>
</evidence>
<dbReference type="AlphaFoldDB" id="A0AAD3WWN2"/>
<name>A0AAD3WWN2_PHODD</name>
<accession>A0AAD3WWN2</accession>
<evidence type="ECO:0000259" key="3">
    <source>
        <dbReference type="Pfam" id="PF15976"/>
    </source>
</evidence>
<dbReference type="RefSeq" id="WP_151182602.1">
    <property type="nucleotide sequence ID" value="NZ_VZUQ01000044.1"/>
</dbReference>
<gene>
    <name evidence="5" type="ORF">F6450_06900</name>
</gene>
<keyword evidence="1 2" id="KW-0732">Signal</keyword>
<proteinExistence type="predicted"/>
<dbReference type="Pfam" id="PF15976">
    <property type="entry name" value="CooC_C"/>
    <property type="match status" value="1"/>
</dbReference>
<sequence length="912" mass="103594">MIYKKKILAMSVAIILSNNAYSIPHGFEDLYEEQNGKIKLIINDDYIIELNANYSSESVTIDSSEIRVLETNLEDTYLSDKAKKKIISDLAIGVQSSLECKGKRDVCIPEDDSNISYIIIKNQKLVRILTPTSYLDSKWKKKKYISITNENKALISEHDLSFDMSDDSSSNYYYRNTSFLGLGPGYISGDFDLSEKTNDDDLELNELAYNFLSESTRVRFGYTSDFVEQDWNATGLLDTNASKNIFGLTIGSTKQLEFQNKKTSQRIFFSSPSNGRLSVYRNEKPILEKNIGAGQNHLSLNELPQGIYDITIEVKNGGKIVFKENRTVFNKSKYNLNKDDLDYTVTVGNYEKKDIYNNLDYGNDDDIEYEDRAMINGKIAYKINDSIIIGSEIGILESDSFYKAALDYQISNDLDINSVVNLFSNNSKYYQIDAIYKNFSIQFSDYDDHHPVSEEPKIDNYFYGIGDNKQLSVSYSKNILSGDAYISYINQENNKGSYYNKLDIYNIGYSLPIFHDSYLSINYSNIDSKSNYDNNDDWSIDLSLEIPIGNFDSVRYTGNFDDNGESNRIAYNHYVELNNNISGNIEAGIKYDHHEYDSENVVSDASLSLNQNSSYINSSLYGYADSNGYASLSMNLNTNTIITTDNLYVTSNSSDSYLALENDSYKDPNMDDSFSSVANIKKNNELSKRVHIDNNIEIIPVDNYKEYQVSIDTDASDFYNQGEDFVKSTTAPGTVIGMDLRLYNVDSYISIFNDLSGSPISNIKCIGDGCYGIQEIQDGVYKIRVAKGQPFKLVTNNERCFIPTSESITSNNLGENFCMPSTEDNNGVQMAKINKKYYYYVGMYSDKDIFINTARTIYHNIEEQFVFRNAGNNTLVFLSSDTKVSKQDKENINILQNYALDDTKVKSDYVKL</sequence>
<evidence type="ECO:0000313" key="6">
    <source>
        <dbReference type="Proteomes" id="UP000480943"/>
    </source>
</evidence>
<evidence type="ECO:0000259" key="4">
    <source>
        <dbReference type="Pfam" id="PF16967"/>
    </source>
</evidence>
<dbReference type="InterPro" id="IPR031917">
    <property type="entry name" value="Pilus_assem_C"/>
</dbReference>
<organism evidence="5 6">
    <name type="scientific">Photobacterium damselae subsp. damselae</name>
    <name type="common">Listonella damsela</name>
    <dbReference type="NCBI Taxonomy" id="85581"/>
    <lineage>
        <taxon>Bacteria</taxon>
        <taxon>Pseudomonadati</taxon>
        <taxon>Pseudomonadota</taxon>
        <taxon>Gammaproteobacteria</taxon>
        <taxon>Vibrionales</taxon>
        <taxon>Vibrionaceae</taxon>
        <taxon>Photobacterium</taxon>
    </lineage>
</organism>
<dbReference type="InterPro" id="IPR032636">
    <property type="entry name" value="Pilus_assem_E-set-like_dom"/>
</dbReference>
<reference evidence="5 6" key="1">
    <citation type="submission" date="2019-09" db="EMBL/GenBank/DDBJ databases">
        <title>Photobacterium damselae subsp. damselae CDC-2227-81, a human clinical isolate.</title>
        <authorList>
            <person name="Osorio C.R."/>
        </authorList>
    </citation>
    <scope>NUCLEOTIDE SEQUENCE [LARGE SCALE GENOMIC DNA]</scope>
    <source>
        <strain evidence="5 6">CDC-2227-81</strain>
    </source>
</reference>
<protein>
    <recommendedName>
        <fullName evidence="7">Pilus assembly protein E-set like domain-containing protein</fullName>
    </recommendedName>
</protein>
<feature type="chain" id="PRO_5042029859" description="Pilus assembly protein E-set like domain-containing protein" evidence="2">
    <location>
        <begin position="23"/>
        <end position="912"/>
    </location>
</feature>